<reference evidence="5" key="1">
    <citation type="submission" date="2013-04" db="EMBL/GenBank/DDBJ databases">
        <title>The genome sequencing project of 58 acetic acid bacteria.</title>
        <authorList>
            <person name="Okamoto-Kainuma A."/>
            <person name="Ishikawa M."/>
            <person name="Umino S."/>
            <person name="Koizumi Y."/>
            <person name="Shiwa Y."/>
            <person name="Yoshikawa H."/>
            <person name="Matsutani M."/>
            <person name="Matsushita K."/>
        </authorList>
    </citation>
    <scope>NUCLEOTIDE SEQUENCE</scope>
    <source>
        <strain evidence="5">DSM 12717</strain>
    </source>
</reference>
<dbReference type="SUPFAM" id="SSF51126">
    <property type="entry name" value="Pectin lyase-like"/>
    <property type="match status" value="1"/>
</dbReference>
<name>A0ABQ0PBL6_9PROT</name>
<evidence type="ECO:0000256" key="1">
    <source>
        <dbReference type="ARBA" id="ARBA00004613"/>
    </source>
</evidence>
<dbReference type="Proteomes" id="UP001060895">
    <property type="component" value="Unassembled WGS sequence"/>
</dbReference>
<sequence>MGSNSTVDLGALQGTREATSARQAMHREKVSAFSLSKLSLQLLFACTVLTPVAALGQALPTGGSFVAGTGRIDSGSRTVTITQSSGHGVIDWQGFSVGKGRSVQFNNGTGATLNRVTGGQVSEIAGKVNATGSLFLINPNGVVVAPGGKVVVDGSFTASTRDTGDRDFMAGGAVTLSGASNGVVTNKGTIYAKNGSVTLVGRSVSNTGTIRADHDAVAMVAGDTVILADKNERDGIFVKTKAATTGDVTNSGRIKATSAELRSVGGNVYALAGNHNGVITATGVVDGSGGVYLTADEGTVSVSGTLAAVPASVFETSG</sequence>
<evidence type="ECO:0000313" key="5">
    <source>
        <dbReference type="EMBL" id="GBQ30140.1"/>
    </source>
</evidence>
<dbReference type="SMART" id="SM00912">
    <property type="entry name" value="Haemagg_act"/>
    <property type="match status" value="1"/>
</dbReference>
<keyword evidence="6" id="KW-1185">Reference proteome</keyword>
<dbReference type="PANTHER" id="PTHR12338:SF8">
    <property type="entry name" value="HEME_HEMOPEXIN-BINDING PROTEIN"/>
    <property type="match status" value="1"/>
</dbReference>
<comment type="caution">
    <text evidence="5">The sequence shown here is derived from an EMBL/GenBank/DDBJ whole genome shotgun (WGS) entry which is preliminary data.</text>
</comment>
<keyword evidence="2" id="KW-0964">Secreted</keyword>
<keyword evidence="3" id="KW-0732">Signal</keyword>
<organism evidence="5 6">
    <name type="scientific">Gluconacetobacter sacchari DSM 12717</name>
    <dbReference type="NCBI Taxonomy" id="1307940"/>
    <lineage>
        <taxon>Bacteria</taxon>
        <taxon>Pseudomonadati</taxon>
        <taxon>Pseudomonadota</taxon>
        <taxon>Alphaproteobacteria</taxon>
        <taxon>Acetobacterales</taxon>
        <taxon>Acetobacteraceae</taxon>
        <taxon>Gluconacetobacter</taxon>
    </lineage>
</organism>
<dbReference type="Gene3D" id="2.160.20.10">
    <property type="entry name" value="Single-stranded right-handed beta-helix, Pectin lyase-like"/>
    <property type="match status" value="1"/>
</dbReference>
<dbReference type="EMBL" id="BAQP01000371">
    <property type="protein sequence ID" value="GBQ30140.1"/>
    <property type="molecule type" value="Genomic_DNA"/>
</dbReference>
<dbReference type="InterPro" id="IPR012334">
    <property type="entry name" value="Pectin_lyas_fold"/>
</dbReference>
<dbReference type="PANTHER" id="PTHR12338">
    <property type="entry name" value="AUTOTRANSPORTER"/>
    <property type="match status" value="1"/>
</dbReference>
<dbReference type="InterPro" id="IPR011050">
    <property type="entry name" value="Pectin_lyase_fold/virulence"/>
</dbReference>
<evidence type="ECO:0000259" key="4">
    <source>
        <dbReference type="SMART" id="SM00912"/>
    </source>
</evidence>
<dbReference type="NCBIfam" id="TIGR01901">
    <property type="entry name" value="adhes_NPXG"/>
    <property type="match status" value="1"/>
</dbReference>
<evidence type="ECO:0000313" key="6">
    <source>
        <dbReference type="Proteomes" id="UP001060895"/>
    </source>
</evidence>
<protein>
    <submittedName>
        <fullName evidence="5">Filamentous hemagglutinin family outer membrane protein</fullName>
    </submittedName>
</protein>
<evidence type="ECO:0000256" key="3">
    <source>
        <dbReference type="ARBA" id="ARBA00022729"/>
    </source>
</evidence>
<gene>
    <name evidence="5" type="ORF">AA12717_3440</name>
</gene>
<dbReference type="InterPro" id="IPR008638">
    <property type="entry name" value="FhaB/CdiA-like_TPS"/>
</dbReference>
<evidence type="ECO:0000256" key="2">
    <source>
        <dbReference type="ARBA" id="ARBA00022525"/>
    </source>
</evidence>
<accession>A0ABQ0PBL6</accession>
<proteinExistence type="predicted"/>
<feature type="domain" description="Filamentous haemagglutinin FhaB/tRNA nuclease CdiA-like TPS" evidence="4">
    <location>
        <begin position="56"/>
        <end position="167"/>
    </location>
</feature>
<comment type="subcellular location">
    <subcellularLocation>
        <location evidence="1">Secreted</location>
    </subcellularLocation>
</comment>
<dbReference type="InterPro" id="IPR050909">
    <property type="entry name" value="Bact_Autotransporter_VF"/>
</dbReference>
<dbReference type="Pfam" id="PF05860">
    <property type="entry name" value="TPS"/>
    <property type="match status" value="1"/>
</dbReference>